<dbReference type="InterPro" id="IPR003675">
    <property type="entry name" value="Rce1/LyrA-like_dom"/>
</dbReference>
<dbReference type="RefSeq" id="WP_353304512.1">
    <property type="nucleotide sequence ID" value="NZ_BAABWN010000020.1"/>
</dbReference>
<dbReference type="Proteomes" id="UP001465153">
    <property type="component" value="Unassembled WGS sequence"/>
</dbReference>
<keyword evidence="4" id="KW-1185">Reference proteome</keyword>
<feature type="transmembrane region" description="Helical" evidence="1">
    <location>
        <begin position="49"/>
        <end position="68"/>
    </location>
</feature>
<dbReference type="EMBL" id="BAABWN010000020">
    <property type="protein sequence ID" value="GAA6170195.1"/>
    <property type="molecule type" value="Genomic_DNA"/>
</dbReference>
<feature type="transmembrane region" description="Helical" evidence="1">
    <location>
        <begin position="20"/>
        <end position="37"/>
    </location>
</feature>
<feature type="transmembrane region" description="Helical" evidence="1">
    <location>
        <begin position="80"/>
        <end position="105"/>
    </location>
</feature>
<keyword evidence="1" id="KW-0472">Membrane</keyword>
<organism evidence="3 4">
    <name type="scientific">Sessilibacter corallicola</name>
    <dbReference type="NCBI Taxonomy" id="2904075"/>
    <lineage>
        <taxon>Bacteria</taxon>
        <taxon>Pseudomonadati</taxon>
        <taxon>Pseudomonadota</taxon>
        <taxon>Gammaproteobacteria</taxon>
        <taxon>Cellvibrionales</taxon>
        <taxon>Cellvibrionaceae</taxon>
        <taxon>Sessilibacter</taxon>
    </lineage>
</organism>
<feature type="transmembrane region" description="Helical" evidence="1">
    <location>
        <begin position="138"/>
        <end position="160"/>
    </location>
</feature>
<keyword evidence="1" id="KW-0812">Transmembrane</keyword>
<evidence type="ECO:0000256" key="1">
    <source>
        <dbReference type="SAM" id="Phobius"/>
    </source>
</evidence>
<accession>A0ABQ0AEX1</accession>
<protein>
    <recommendedName>
        <fullName evidence="2">CAAX prenyl protease 2/Lysostaphin resistance protein A-like domain-containing protein</fullName>
    </recommendedName>
</protein>
<name>A0ABQ0AEX1_9GAMM</name>
<feature type="transmembrane region" description="Helical" evidence="1">
    <location>
        <begin position="111"/>
        <end position="131"/>
    </location>
</feature>
<evidence type="ECO:0000313" key="3">
    <source>
        <dbReference type="EMBL" id="GAA6170195.1"/>
    </source>
</evidence>
<evidence type="ECO:0000259" key="2">
    <source>
        <dbReference type="Pfam" id="PF02517"/>
    </source>
</evidence>
<comment type="caution">
    <text evidence="3">The sequence shown here is derived from an EMBL/GenBank/DDBJ whole genome shotgun (WGS) entry which is preliminary data.</text>
</comment>
<proteinExistence type="predicted"/>
<keyword evidence="1" id="KW-1133">Transmembrane helix</keyword>
<dbReference type="Pfam" id="PF02517">
    <property type="entry name" value="Rce1-like"/>
    <property type="match status" value="1"/>
</dbReference>
<gene>
    <name evidence="3" type="ORF">NBRC116591_40080</name>
</gene>
<evidence type="ECO:0000313" key="4">
    <source>
        <dbReference type="Proteomes" id="UP001465153"/>
    </source>
</evidence>
<reference evidence="3 4" key="1">
    <citation type="submission" date="2024-04" db="EMBL/GenBank/DDBJ databases">
        <title>Draft genome sequence of Sessilibacter corallicola NBRC 116591.</title>
        <authorList>
            <person name="Miyakawa T."/>
            <person name="Kusuya Y."/>
            <person name="Miura T."/>
        </authorList>
    </citation>
    <scope>NUCLEOTIDE SEQUENCE [LARGE SCALE GENOMIC DNA]</scope>
    <source>
        <strain evidence="3 4">KU-00831-HH</strain>
    </source>
</reference>
<sequence>MTKDLLRISAKEIKTLRAAVWVALFVLALWCLINQQWPNLSRMDSVRTLLLACIFYPVCEEIIFRAFLLKETLKIKSLAAPIFSCNLFTTDIQITPANIIVSAIFATAHAWYFSSVGALAVFFPSIIFGMCFEIRGRVLPAIIIHGLYNLMGLMAPAFYWV</sequence>
<feature type="domain" description="CAAX prenyl protease 2/Lysostaphin resistance protein A-like" evidence="2">
    <location>
        <begin position="47"/>
        <end position="151"/>
    </location>
</feature>